<evidence type="ECO:0000256" key="2">
    <source>
        <dbReference type="SAM" id="SignalP"/>
    </source>
</evidence>
<sequence length="173" mass="19914">MKTLLLLTLMLSPLVLVDFSNDPETSRWYIVDDGVMGGRSQGNFSITKKGVAVFEGTVSLENNGGFSSLRYRLPKTQEITQKSAKLYLKGDGKNYQFRIKRSSRDYHSYIFDFQTSGEWEEVIVPLEKMYPAFRGRNLAMEDYPADQIEEITFLIGNKKPESFRLEISKIELF</sequence>
<feature type="chain" id="PRO_5046673622" evidence="2">
    <location>
        <begin position="18"/>
        <end position="173"/>
    </location>
</feature>
<accession>A0ABV8ANY6</accession>
<comment type="similarity">
    <text evidence="1">Belongs to the CIA30 family.</text>
</comment>
<dbReference type="InterPro" id="IPR039131">
    <property type="entry name" value="NDUFAF1"/>
</dbReference>
<dbReference type="RefSeq" id="WP_377904411.1">
    <property type="nucleotide sequence ID" value="NZ_JBHRZS010000006.1"/>
</dbReference>
<dbReference type="PANTHER" id="PTHR13194:SF19">
    <property type="entry name" value="NAD(P)-BINDING ROSSMANN-FOLD SUPERFAMILY PROTEIN"/>
    <property type="match status" value="1"/>
</dbReference>
<protein>
    <submittedName>
        <fullName evidence="4">CIA30 family protein</fullName>
    </submittedName>
</protein>
<comment type="caution">
    <text evidence="4">The sequence shown here is derived from an EMBL/GenBank/DDBJ whole genome shotgun (WGS) entry which is preliminary data.</text>
</comment>
<dbReference type="Proteomes" id="UP001595805">
    <property type="component" value="Unassembled WGS sequence"/>
</dbReference>
<reference evidence="5" key="1">
    <citation type="journal article" date="2019" name="Int. J. Syst. Evol. Microbiol.">
        <title>The Global Catalogue of Microorganisms (GCM) 10K type strain sequencing project: providing services to taxonomists for standard genome sequencing and annotation.</title>
        <authorList>
            <consortium name="The Broad Institute Genomics Platform"/>
            <consortium name="The Broad Institute Genome Sequencing Center for Infectious Disease"/>
            <person name="Wu L."/>
            <person name="Ma J."/>
        </authorList>
    </citation>
    <scope>NUCLEOTIDE SEQUENCE [LARGE SCALE GENOMIC DNA]</scope>
    <source>
        <strain evidence="5">CCUG 60523</strain>
    </source>
</reference>
<dbReference type="EMBL" id="JBHRZS010000006">
    <property type="protein sequence ID" value="MFC3879722.1"/>
    <property type="molecule type" value="Genomic_DNA"/>
</dbReference>
<evidence type="ECO:0000259" key="3">
    <source>
        <dbReference type="Pfam" id="PF08547"/>
    </source>
</evidence>
<keyword evidence="5" id="KW-1185">Reference proteome</keyword>
<evidence type="ECO:0000256" key="1">
    <source>
        <dbReference type="ARBA" id="ARBA00007884"/>
    </source>
</evidence>
<feature type="signal peptide" evidence="2">
    <location>
        <begin position="1"/>
        <end position="17"/>
    </location>
</feature>
<keyword evidence="2" id="KW-0732">Signal</keyword>
<evidence type="ECO:0000313" key="4">
    <source>
        <dbReference type="EMBL" id="MFC3879722.1"/>
    </source>
</evidence>
<dbReference type="Pfam" id="PF08547">
    <property type="entry name" value="CIA30"/>
    <property type="match status" value="1"/>
</dbReference>
<name>A0ABV8ANY6_9BACT</name>
<dbReference type="InterPro" id="IPR013857">
    <property type="entry name" value="NADH-UbQ_OxRdtase-assoc_prot30"/>
</dbReference>
<dbReference type="SUPFAM" id="SSF49785">
    <property type="entry name" value="Galactose-binding domain-like"/>
    <property type="match status" value="1"/>
</dbReference>
<organism evidence="4 5">
    <name type="scientific">Algoriphagus namhaensis</name>
    <dbReference type="NCBI Taxonomy" id="915353"/>
    <lineage>
        <taxon>Bacteria</taxon>
        <taxon>Pseudomonadati</taxon>
        <taxon>Bacteroidota</taxon>
        <taxon>Cytophagia</taxon>
        <taxon>Cytophagales</taxon>
        <taxon>Cyclobacteriaceae</taxon>
        <taxon>Algoriphagus</taxon>
    </lineage>
</organism>
<feature type="domain" description="NADH:ubiquinone oxidoreductase intermediate-associated protein 30" evidence="3">
    <location>
        <begin position="17"/>
        <end position="167"/>
    </location>
</feature>
<gene>
    <name evidence="4" type="ORF">ACFOSV_06025</name>
</gene>
<evidence type="ECO:0000313" key="5">
    <source>
        <dbReference type="Proteomes" id="UP001595805"/>
    </source>
</evidence>
<proteinExistence type="inferred from homology"/>
<dbReference type="InterPro" id="IPR008979">
    <property type="entry name" value="Galactose-bd-like_sf"/>
</dbReference>
<dbReference type="PANTHER" id="PTHR13194">
    <property type="entry name" value="COMPLEX I INTERMEDIATE-ASSOCIATED PROTEIN 30"/>
    <property type="match status" value="1"/>
</dbReference>